<dbReference type="InterPro" id="IPR050504">
    <property type="entry name" value="IgSF_BTN/MOG"/>
</dbReference>
<dbReference type="InterPro" id="IPR007110">
    <property type="entry name" value="Ig-like_dom"/>
</dbReference>
<feature type="compositionally biased region" description="Polar residues" evidence="4">
    <location>
        <begin position="177"/>
        <end position="186"/>
    </location>
</feature>
<feature type="transmembrane region" description="Helical" evidence="5">
    <location>
        <begin position="129"/>
        <end position="150"/>
    </location>
</feature>
<dbReference type="PANTHER" id="PTHR24100">
    <property type="entry name" value="BUTYROPHILIN"/>
    <property type="match status" value="1"/>
</dbReference>
<reference evidence="7" key="1">
    <citation type="submission" date="2025-08" db="UniProtKB">
        <authorList>
            <consortium name="Ensembl"/>
        </authorList>
    </citation>
    <scope>IDENTIFICATION</scope>
</reference>
<feature type="domain" description="Ig-like" evidence="6">
    <location>
        <begin position="1"/>
        <end position="113"/>
    </location>
</feature>
<keyword evidence="5" id="KW-0812">Transmembrane</keyword>
<reference evidence="7" key="2">
    <citation type="submission" date="2025-09" db="UniProtKB">
        <authorList>
            <consortium name="Ensembl"/>
        </authorList>
    </citation>
    <scope>IDENTIFICATION</scope>
</reference>
<keyword evidence="3" id="KW-0393">Immunoglobulin domain</keyword>
<comment type="subcellular location">
    <subcellularLocation>
        <location evidence="1">Membrane</location>
    </subcellularLocation>
</comment>
<evidence type="ECO:0000256" key="4">
    <source>
        <dbReference type="SAM" id="MobiDB-lite"/>
    </source>
</evidence>
<evidence type="ECO:0000256" key="1">
    <source>
        <dbReference type="ARBA" id="ARBA00004370"/>
    </source>
</evidence>
<keyword evidence="5" id="KW-1133">Transmembrane helix</keyword>
<organism evidence="7 8">
    <name type="scientific">Xiphophorus couchianus</name>
    <name type="common">Monterrey platyfish</name>
    <dbReference type="NCBI Taxonomy" id="32473"/>
    <lineage>
        <taxon>Eukaryota</taxon>
        <taxon>Metazoa</taxon>
        <taxon>Chordata</taxon>
        <taxon>Craniata</taxon>
        <taxon>Vertebrata</taxon>
        <taxon>Euteleostomi</taxon>
        <taxon>Actinopterygii</taxon>
        <taxon>Neopterygii</taxon>
        <taxon>Teleostei</taxon>
        <taxon>Neoteleostei</taxon>
        <taxon>Acanthomorphata</taxon>
        <taxon>Ovalentaria</taxon>
        <taxon>Atherinomorphae</taxon>
        <taxon>Cyprinodontiformes</taxon>
        <taxon>Poeciliidae</taxon>
        <taxon>Poeciliinae</taxon>
        <taxon>Xiphophorus</taxon>
    </lineage>
</organism>
<dbReference type="GO" id="GO:0005102">
    <property type="term" value="F:signaling receptor binding"/>
    <property type="evidence" value="ECO:0007669"/>
    <property type="project" value="TreeGrafter"/>
</dbReference>
<dbReference type="AlphaFoldDB" id="A0A3B5KR38"/>
<evidence type="ECO:0000313" key="8">
    <source>
        <dbReference type="Proteomes" id="UP000261380"/>
    </source>
</evidence>
<dbReference type="PANTHER" id="PTHR24100:SF151">
    <property type="entry name" value="ICOS LIGAND"/>
    <property type="match status" value="1"/>
</dbReference>
<sequence length="186" mass="20912">LTFVTSGVDINGCISSYFEGRINLHCYISCTKIIFYCWIRSDLGSEYVLLYRNDQLDLENQHVMFKDRVDLQDRQMKDGNVSLVLKNVTTDDGGAYECRIIQTETNSRRKTIIIINLIVTSPGNRDGPAGLIGLVVPLVILLPLVIIVVYRNHEKLSGLCSKSSQSSEEPPPSQQPLTDQNRPPEQ</sequence>
<name>A0A3B5KR38_9TELE</name>
<proteinExistence type="predicted"/>
<protein>
    <recommendedName>
        <fullName evidence="6">Ig-like domain-containing protein</fullName>
    </recommendedName>
</protein>
<evidence type="ECO:0000256" key="2">
    <source>
        <dbReference type="ARBA" id="ARBA00023136"/>
    </source>
</evidence>
<evidence type="ECO:0000256" key="5">
    <source>
        <dbReference type="SAM" id="Phobius"/>
    </source>
</evidence>
<dbReference type="GO" id="GO:0009897">
    <property type="term" value="C:external side of plasma membrane"/>
    <property type="evidence" value="ECO:0007669"/>
    <property type="project" value="TreeGrafter"/>
</dbReference>
<dbReference type="Proteomes" id="UP000261380">
    <property type="component" value="Unplaced"/>
</dbReference>
<dbReference type="InterPro" id="IPR013106">
    <property type="entry name" value="Ig_V-set"/>
</dbReference>
<keyword evidence="8" id="KW-1185">Reference proteome</keyword>
<dbReference type="InterPro" id="IPR036179">
    <property type="entry name" value="Ig-like_dom_sf"/>
</dbReference>
<keyword evidence="2 5" id="KW-0472">Membrane</keyword>
<dbReference type="Pfam" id="PF07686">
    <property type="entry name" value="V-set"/>
    <property type="match status" value="1"/>
</dbReference>
<evidence type="ECO:0000313" key="7">
    <source>
        <dbReference type="Ensembl" id="ENSXCOP00000000345.1"/>
    </source>
</evidence>
<evidence type="ECO:0000259" key="6">
    <source>
        <dbReference type="PROSITE" id="PS50835"/>
    </source>
</evidence>
<evidence type="ECO:0000256" key="3">
    <source>
        <dbReference type="ARBA" id="ARBA00023319"/>
    </source>
</evidence>
<dbReference type="GeneTree" id="ENSGT00940000169709"/>
<dbReference type="GO" id="GO:0001817">
    <property type="term" value="P:regulation of cytokine production"/>
    <property type="evidence" value="ECO:0007669"/>
    <property type="project" value="TreeGrafter"/>
</dbReference>
<dbReference type="PROSITE" id="PS50835">
    <property type="entry name" value="IG_LIKE"/>
    <property type="match status" value="1"/>
</dbReference>
<dbReference type="SUPFAM" id="SSF48726">
    <property type="entry name" value="Immunoglobulin"/>
    <property type="match status" value="1"/>
</dbReference>
<accession>A0A3B5KR38</accession>
<dbReference type="Ensembl" id="ENSXCOT00000000352.1">
    <property type="protein sequence ID" value="ENSXCOP00000000345.1"/>
    <property type="gene ID" value="ENSXCOG00000000309.1"/>
</dbReference>
<dbReference type="Gene3D" id="2.60.40.10">
    <property type="entry name" value="Immunoglobulins"/>
    <property type="match status" value="1"/>
</dbReference>
<dbReference type="InterPro" id="IPR013783">
    <property type="entry name" value="Ig-like_fold"/>
</dbReference>
<dbReference type="GO" id="GO:0050852">
    <property type="term" value="P:T cell receptor signaling pathway"/>
    <property type="evidence" value="ECO:0007669"/>
    <property type="project" value="TreeGrafter"/>
</dbReference>
<feature type="region of interest" description="Disordered" evidence="4">
    <location>
        <begin position="160"/>
        <end position="186"/>
    </location>
</feature>